<feature type="compositionally biased region" description="Low complexity" evidence="1">
    <location>
        <begin position="10"/>
        <end position="21"/>
    </location>
</feature>
<name>A0AAU2H177_9ACTN</name>
<proteinExistence type="predicted"/>
<gene>
    <name evidence="2" type="ORF">OHV25_14115</name>
</gene>
<protein>
    <submittedName>
        <fullName evidence="2">Uncharacterized protein</fullName>
    </submittedName>
</protein>
<accession>A0AAU2H177</accession>
<sequence length="176" mass="19343">MGHIERPRRVVQPPATAPVQPLKHAGPARTGHQPWQPAPKEQERTSQRRGATAPPLRHALYGDRSPELREALARLDAQVDEAARRQLADWIRKEYEVQHTAIPVGFVTKCYLGAPFVDHILDLAGSIVQHFAPGTPMPEPFSAGRMLARSGSYLCVEVYGDGLVLPVLPDGSVVRP</sequence>
<feature type="region of interest" description="Disordered" evidence="1">
    <location>
        <begin position="1"/>
        <end position="57"/>
    </location>
</feature>
<dbReference type="AlphaFoldDB" id="A0AAU2H177"/>
<evidence type="ECO:0000256" key="1">
    <source>
        <dbReference type="SAM" id="MobiDB-lite"/>
    </source>
</evidence>
<evidence type="ECO:0000313" key="2">
    <source>
        <dbReference type="EMBL" id="WTU40643.1"/>
    </source>
</evidence>
<reference evidence="2" key="1">
    <citation type="submission" date="2022-10" db="EMBL/GenBank/DDBJ databases">
        <title>The complete genomes of actinobacterial strains from the NBC collection.</title>
        <authorList>
            <person name="Joergensen T.S."/>
            <person name="Alvarez Arevalo M."/>
            <person name="Sterndorff E.B."/>
            <person name="Faurdal D."/>
            <person name="Vuksanovic O."/>
            <person name="Mourched A.-S."/>
            <person name="Charusanti P."/>
            <person name="Shaw S."/>
            <person name="Blin K."/>
            <person name="Weber T."/>
        </authorList>
    </citation>
    <scope>NUCLEOTIDE SEQUENCE</scope>
    <source>
        <strain evidence="2">NBC_00060</strain>
    </source>
</reference>
<organism evidence="2">
    <name type="scientific">Streptomyces sp. NBC_00060</name>
    <dbReference type="NCBI Taxonomy" id="2975636"/>
    <lineage>
        <taxon>Bacteria</taxon>
        <taxon>Bacillati</taxon>
        <taxon>Actinomycetota</taxon>
        <taxon>Actinomycetes</taxon>
        <taxon>Kitasatosporales</taxon>
        <taxon>Streptomycetaceae</taxon>
        <taxon>Streptomyces</taxon>
    </lineage>
</organism>
<dbReference type="EMBL" id="CP108253">
    <property type="protein sequence ID" value="WTU40643.1"/>
    <property type="molecule type" value="Genomic_DNA"/>
</dbReference>